<proteinExistence type="predicted"/>
<reference evidence="1" key="1">
    <citation type="submission" date="2021-01" db="UniProtKB">
        <authorList>
            <consortium name="EnsemblMetazoa"/>
        </authorList>
    </citation>
    <scope>IDENTIFICATION</scope>
</reference>
<dbReference type="OrthoDB" id="1932595at2759"/>
<dbReference type="EnsemblMetazoa" id="CLYHEMT020228.1">
    <property type="protein sequence ID" value="CLYHEMP020228.1"/>
    <property type="gene ID" value="CLYHEMG020228"/>
</dbReference>
<dbReference type="Pfam" id="PF02992">
    <property type="entry name" value="Transposase_21"/>
    <property type="match status" value="1"/>
</dbReference>
<dbReference type="InterPro" id="IPR004242">
    <property type="entry name" value="Transposase_21"/>
</dbReference>
<name>A0A7M5XBD8_9CNID</name>
<evidence type="ECO:0000313" key="1">
    <source>
        <dbReference type="EnsemblMetazoa" id="CLYHEMP020228.1"/>
    </source>
</evidence>
<dbReference type="PANTHER" id="PTHR46579:SF1">
    <property type="entry name" value="F5_8 TYPE C DOMAIN-CONTAINING PROTEIN"/>
    <property type="match status" value="1"/>
</dbReference>
<dbReference type="AlphaFoldDB" id="A0A7M5XBD8"/>
<protein>
    <submittedName>
        <fullName evidence="1">Uncharacterized protein</fullName>
    </submittedName>
</protein>
<organism evidence="1 2">
    <name type="scientific">Clytia hemisphaerica</name>
    <dbReference type="NCBI Taxonomy" id="252671"/>
    <lineage>
        <taxon>Eukaryota</taxon>
        <taxon>Metazoa</taxon>
        <taxon>Cnidaria</taxon>
        <taxon>Hydrozoa</taxon>
        <taxon>Hydroidolina</taxon>
        <taxon>Leptothecata</taxon>
        <taxon>Obeliida</taxon>
        <taxon>Clytiidae</taxon>
        <taxon>Clytia</taxon>
    </lineage>
</organism>
<keyword evidence="2" id="KW-1185">Reference proteome</keyword>
<dbReference type="Proteomes" id="UP000594262">
    <property type="component" value="Unplaced"/>
</dbReference>
<evidence type="ECO:0000313" key="2">
    <source>
        <dbReference type="Proteomes" id="UP000594262"/>
    </source>
</evidence>
<sequence>MQFVGDLISNFSNIDNWPSSHTTAISLLKGEGLYFNPFHHRICYSKENHPIHIYVVGAEGTCPECDTLPTVNRYYLPIKDKMKRWFLSNDTTHKMLGHWQNKDAWLGKDGVTYPIDEIWDGYRFKQLQWFWDPNSRWPLPHMCSNCQNFINLMDIGIQSDDETEVNVDCYHCDHRQTIQPKFASGDPRNLGFIGHWDGWSPNFGRGTSRSTGSIEISVANMEKRYRCQNEYVYTSTFVPEHSMPNKEPNALDPFLEPLVDELVELFNEGVEVQYPIDVGDLKAGKAKIRCMLICWIGDYPAQCQIGKFSCKGTYGCRVDKCKGESVNDGSTKYYINNRHYFTNRWEKRNYEIEINTMEEIEQQPSVYAKLRRAKETGYTGLSVLTRLNCLYGFNVLQDLVHDVMHLVALNLCRKLYKRIFQNESFDLGHFQSKLQEFPFTSEMLDGHCPKNPIKHSSWTAEEWKTFSYPVAELVLADSNLDAVEYHLVWLTARIVELLFHHRAGLKRHEVETLNKICWRRLIFLEEEIGKEQCVITAHNSLHIGENLERFGHCDNTWCWGPERVVKRYKDIPTNFKNIEASYAKQEIKREILAIEKKNRRITHKTDRVNEIVSSLEGAKMLCCNGDNNPVVVFIGSTSVTNVKIVDQALQETLDFLDIGVFAVYQWFRSCYLSTQQSHLKIGCFIMFRDGIIGKIKEFIFVKNEHASVKLIRVEKFEFDDLRVREIKTVQPTGQEDIKLANDVLRKVIVYTLNAYMLFSDFDRPSFEFNYEVL</sequence>
<dbReference type="PANTHER" id="PTHR46579">
    <property type="entry name" value="F5/8 TYPE C DOMAIN-CONTAINING PROTEIN-RELATED"/>
    <property type="match status" value="1"/>
</dbReference>
<accession>A0A7M5XBD8</accession>